<dbReference type="EMBL" id="WWCP01000030">
    <property type="protein sequence ID" value="MYM84304.1"/>
    <property type="molecule type" value="Genomic_DNA"/>
</dbReference>
<keyword evidence="3" id="KW-1185">Reference proteome</keyword>
<dbReference type="Pfam" id="PF05336">
    <property type="entry name" value="rhaM"/>
    <property type="match status" value="1"/>
</dbReference>
<evidence type="ECO:0000313" key="4">
    <source>
        <dbReference type="Proteomes" id="UP000474565"/>
    </source>
</evidence>
<gene>
    <name evidence="1" type="ORF">GTP38_12075</name>
    <name evidence="2" type="ORF">GTP44_20410</name>
</gene>
<protein>
    <submittedName>
        <fullName evidence="2">L-rhamnose mutarotase</fullName>
        <ecNumber evidence="2">5.1.3.32</ecNumber>
    </submittedName>
</protein>
<evidence type="ECO:0000313" key="1">
    <source>
        <dbReference type="EMBL" id="MYM35070.1"/>
    </source>
</evidence>
<dbReference type="EMBL" id="WWCO01000007">
    <property type="protein sequence ID" value="MYM35070.1"/>
    <property type="molecule type" value="Genomic_DNA"/>
</dbReference>
<dbReference type="GO" id="GO:0062192">
    <property type="term" value="F:L-rhamnose mutarotase activity"/>
    <property type="evidence" value="ECO:0007669"/>
    <property type="project" value="UniProtKB-EC"/>
</dbReference>
<organism evidence="2 4">
    <name type="scientific">Duganella lactea</name>
    <dbReference type="NCBI Taxonomy" id="2692173"/>
    <lineage>
        <taxon>Bacteria</taxon>
        <taxon>Pseudomonadati</taxon>
        <taxon>Pseudomonadota</taxon>
        <taxon>Betaproteobacteria</taxon>
        <taxon>Burkholderiales</taxon>
        <taxon>Oxalobacteraceae</taxon>
        <taxon>Telluria group</taxon>
        <taxon>Duganella</taxon>
    </lineage>
</organism>
<dbReference type="InterPro" id="IPR008000">
    <property type="entry name" value="Rham/fucose_mutarotase"/>
</dbReference>
<name>A0A6L8MNF1_9BURK</name>
<dbReference type="Gene3D" id="3.30.70.100">
    <property type="match status" value="1"/>
</dbReference>
<dbReference type="InterPro" id="IPR011008">
    <property type="entry name" value="Dimeric_a/b-barrel"/>
</dbReference>
<dbReference type="GO" id="GO:0019301">
    <property type="term" value="P:rhamnose catabolic process"/>
    <property type="evidence" value="ECO:0007669"/>
    <property type="project" value="TreeGrafter"/>
</dbReference>
<comment type="caution">
    <text evidence="2">The sequence shown here is derived from an EMBL/GenBank/DDBJ whole genome shotgun (WGS) entry which is preliminary data.</text>
</comment>
<evidence type="ECO:0000313" key="2">
    <source>
        <dbReference type="EMBL" id="MYM84304.1"/>
    </source>
</evidence>
<dbReference type="EC" id="5.1.3.32" evidence="2"/>
<dbReference type="Proteomes" id="UP000474565">
    <property type="component" value="Unassembled WGS sequence"/>
</dbReference>
<reference evidence="3 4" key="1">
    <citation type="submission" date="2019-12" db="EMBL/GenBank/DDBJ databases">
        <title>Novel species isolated from a subtropical stream in China.</title>
        <authorList>
            <person name="Lu H."/>
        </authorList>
    </citation>
    <scope>NUCLEOTIDE SEQUENCE [LARGE SCALE GENOMIC DNA]</scope>
    <source>
        <strain evidence="2 4">FT50W</strain>
        <strain evidence="1 3">FT94W</strain>
    </source>
</reference>
<evidence type="ECO:0000313" key="3">
    <source>
        <dbReference type="Proteomes" id="UP000449678"/>
    </source>
</evidence>
<keyword evidence="2" id="KW-0413">Isomerase</keyword>
<accession>A0A6L8MNF1</accession>
<dbReference type="RefSeq" id="WP_160990458.1">
    <property type="nucleotide sequence ID" value="NZ_WWCO01000007.1"/>
</dbReference>
<dbReference type="Proteomes" id="UP000449678">
    <property type="component" value="Unassembled WGS sequence"/>
</dbReference>
<dbReference type="SUPFAM" id="SSF54909">
    <property type="entry name" value="Dimeric alpha+beta barrel"/>
    <property type="match status" value="1"/>
</dbReference>
<dbReference type="AlphaFoldDB" id="A0A6L8MNF1"/>
<dbReference type="PANTHER" id="PTHR34389:SF2">
    <property type="entry name" value="L-RHAMNOSE MUTAROTASE"/>
    <property type="match status" value="1"/>
</dbReference>
<proteinExistence type="predicted"/>
<dbReference type="PANTHER" id="PTHR34389">
    <property type="entry name" value="L-RHAMNOSE MUTAROTASE"/>
    <property type="match status" value="1"/>
</dbReference>
<sequence length="106" mass="12478">MSADIRAFRMQLKPGMVAEYKRRHDELWPDLGQALSDAGIYDYSIFLDEETLSLFAVLKLRPDNQIGELPSKPIMQRWWDSMAELMLVEPGNRPREWPLQQVFHFV</sequence>